<evidence type="ECO:0000313" key="2">
    <source>
        <dbReference type="Proteomes" id="UP000271426"/>
    </source>
</evidence>
<reference evidence="1 2" key="1">
    <citation type="submission" date="2018-11" db="EMBL/GenBank/DDBJ databases">
        <authorList>
            <person name="Kleinhagauer T."/>
            <person name="Glaeser S.P."/>
            <person name="Spergser J."/>
            <person name="Ruckert C."/>
            <person name="Kaempfer P."/>
            <person name="Busse H.-J."/>
        </authorList>
    </citation>
    <scope>NUCLEOTIDE SEQUENCE [LARGE SCALE GENOMIC DNA]</scope>
    <source>
        <strain evidence="1 2">812CH</strain>
    </source>
</reference>
<organism evidence="1 2">
    <name type="scientific">Corynebacterium pseudopelargi</name>
    <dbReference type="NCBI Taxonomy" id="2080757"/>
    <lineage>
        <taxon>Bacteria</taxon>
        <taxon>Bacillati</taxon>
        <taxon>Actinomycetota</taxon>
        <taxon>Actinomycetes</taxon>
        <taxon>Mycobacteriales</taxon>
        <taxon>Corynebacteriaceae</taxon>
        <taxon>Corynebacterium</taxon>
    </lineage>
</organism>
<keyword evidence="2" id="KW-1185">Reference proteome</keyword>
<dbReference type="AlphaFoldDB" id="A0A3G6ITC7"/>
<gene>
    <name evidence="1" type="ORF">CPPEL_04120</name>
</gene>
<proteinExistence type="predicted"/>
<dbReference type="EMBL" id="CP033898">
    <property type="protein sequence ID" value="AZA08951.1"/>
    <property type="molecule type" value="Genomic_DNA"/>
</dbReference>
<sequence>MQVIFELFPQLADAIHVWGLAIADAFRQFGIDFPPAWINL</sequence>
<accession>A0A3G6ITC7</accession>
<dbReference type="Proteomes" id="UP000271426">
    <property type="component" value="Chromosome"/>
</dbReference>
<evidence type="ECO:0000313" key="1">
    <source>
        <dbReference type="EMBL" id="AZA08951.1"/>
    </source>
</evidence>
<dbReference type="RefSeq" id="WP_281270513.1">
    <property type="nucleotide sequence ID" value="NZ_CP033898.1"/>
</dbReference>
<name>A0A3G6ITC7_9CORY</name>
<protein>
    <submittedName>
        <fullName evidence="1">Uncharacterized protein</fullName>
    </submittedName>
</protein>
<dbReference type="KEGG" id="cpso:CPPEL_04120"/>